<dbReference type="Proteomes" id="UP000182958">
    <property type="component" value="Unassembled WGS sequence"/>
</dbReference>
<keyword evidence="2" id="KW-1185">Reference proteome</keyword>
<sequence>MAEIRFFYKRQVFHPLSPHGQALWHYLMWRANEVFWQLPLRLSVPEIAGATHMSAAMVKKARTELEKSGYILTENYGGSRPAGYVLMSCITPGKPLEIKPKIADKTTQ</sequence>
<dbReference type="AlphaFoldDB" id="A0A1K1ML83"/>
<reference evidence="2" key="1">
    <citation type="submission" date="2016-11" db="EMBL/GenBank/DDBJ databases">
        <authorList>
            <person name="Varghese N."/>
            <person name="Submissions S."/>
        </authorList>
    </citation>
    <scope>NUCLEOTIDE SEQUENCE [LARGE SCALE GENOMIC DNA]</scope>
    <source>
        <strain evidence="2">C3</strain>
    </source>
</reference>
<evidence type="ECO:0000313" key="2">
    <source>
        <dbReference type="Proteomes" id="UP000182958"/>
    </source>
</evidence>
<name>A0A1K1ML83_SELRU</name>
<dbReference type="EMBL" id="FPJA01000004">
    <property type="protein sequence ID" value="SFW23912.1"/>
    <property type="molecule type" value="Genomic_DNA"/>
</dbReference>
<evidence type="ECO:0000313" key="1">
    <source>
        <dbReference type="EMBL" id="SFW23912.1"/>
    </source>
</evidence>
<evidence type="ECO:0008006" key="3">
    <source>
        <dbReference type="Google" id="ProtNLM"/>
    </source>
</evidence>
<protein>
    <recommendedName>
        <fullName evidence="3">Helix-turn-helix domain-containing protein</fullName>
    </recommendedName>
</protein>
<organism evidence="1 2">
    <name type="scientific">Selenomonas ruminantium</name>
    <dbReference type="NCBI Taxonomy" id="971"/>
    <lineage>
        <taxon>Bacteria</taxon>
        <taxon>Bacillati</taxon>
        <taxon>Bacillota</taxon>
        <taxon>Negativicutes</taxon>
        <taxon>Selenomonadales</taxon>
        <taxon>Selenomonadaceae</taxon>
        <taxon>Selenomonas</taxon>
    </lineage>
</organism>
<proteinExistence type="predicted"/>
<gene>
    <name evidence="1" type="ORF">SAMN02910323_0932</name>
</gene>
<accession>A0A1K1ML83</accession>